<dbReference type="Proteomes" id="UP000319671">
    <property type="component" value="Unassembled WGS sequence"/>
</dbReference>
<keyword evidence="7" id="KW-1185">Reference proteome</keyword>
<dbReference type="Pfam" id="PF00465">
    <property type="entry name" value="Fe-ADH"/>
    <property type="match status" value="1"/>
</dbReference>
<dbReference type="Gene3D" id="1.20.1090.10">
    <property type="entry name" value="Dehydroquinate synthase-like - alpha domain"/>
    <property type="match status" value="1"/>
</dbReference>
<dbReference type="InterPro" id="IPR039697">
    <property type="entry name" value="Alcohol_dehydrogenase_Fe"/>
</dbReference>
<dbReference type="PANTHER" id="PTHR11496:SF102">
    <property type="entry name" value="ALCOHOL DEHYDROGENASE 4"/>
    <property type="match status" value="1"/>
</dbReference>
<dbReference type="CDD" id="cd08551">
    <property type="entry name" value="Fe-ADH"/>
    <property type="match status" value="1"/>
</dbReference>
<feature type="domain" description="Alcohol dehydrogenase iron-type/glycerol dehydrogenase GldA" evidence="4">
    <location>
        <begin position="14"/>
        <end position="181"/>
    </location>
</feature>
<proteinExistence type="inferred from homology"/>
<dbReference type="GO" id="GO:0004022">
    <property type="term" value="F:alcohol dehydrogenase (NAD+) activity"/>
    <property type="evidence" value="ECO:0007669"/>
    <property type="project" value="TreeGrafter"/>
</dbReference>
<evidence type="ECO:0000256" key="1">
    <source>
        <dbReference type="ARBA" id="ARBA00007358"/>
    </source>
</evidence>
<dbReference type="SUPFAM" id="SSF56796">
    <property type="entry name" value="Dehydroquinate synthase-like"/>
    <property type="match status" value="1"/>
</dbReference>
<dbReference type="InterPro" id="IPR056798">
    <property type="entry name" value="ADH_Fe_C"/>
</dbReference>
<evidence type="ECO:0000259" key="5">
    <source>
        <dbReference type="Pfam" id="PF25137"/>
    </source>
</evidence>
<keyword evidence="2" id="KW-0560">Oxidoreductase</keyword>
<gene>
    <name evidence="6" type="ORF">FB550_103255</name>
</gene>
<dbReference type="PANTHER" id="PTHR11496">
    <property type="entry name" value="ALCOHOL DEHYDROGENASE"/>
    <property type="match status" value="1"/>
</dbReference>
<comment type="caution">
    <text evidence="6">The sequence shown here is derived from an EMBL/GenBank/DDBJ whole genome shotgun (WGS) entry which is preliminary data.</text>
</comment>
<sequence length="389" mass="41496">MNLLIDSFEFGVLTQIHYGVGKLNELPDILKAENYQKVMIVTDPGLANSGLLERLEKILTSGEIQYAVFKEVQPDPTIEVVDTVRQLFLDNQCDAVIGIGGGSSIDTAKGVSAAVANPGDLGQFEGKNKLPNRGPDIIAIPTTAGTGSEVTHAMVLKDTKRKYKMGILSQNLHPKAAILDPQLLTTLPRGLAAITGMDALSHAIESYTSNQAQPITEALGLHAIRLIAKYLRPFVAQRTNLEAATQMMLASTIAGAAFIWGRVAAVHALSHPLGGRYKVPHGLANSILLPVVMEFNASSNQEKFKEIAILLGENVEGLSSREAALRSVDAVKGLIADLDIPPTLGANNVSLSEEEIHIVAQEALDSGVAAANPKVTTLEDLKNILRKAL</sequence>
<dbReference type="Pfam" id="PF25137">
    <property type="entry name" value="ADH_Fe_C"/>
    <property type="match status" value="1"/>
</dbReference>
<dbReference type="FunFam" id="3.40.50.1970:FF:000003">
    <property type="entry name" value="Alcohol dehydrogenase, iron-containing"/>
    <property type="match status" value="1"/>
</dbReference>
<dbReference type="FunFam" id="1.20.1090.10:FF:000001">
    <property type="entry name" value="Aldehyde-alcohol dehydrogenase"/>
    <property type="match status" value="1"/>
</dbReference>
<keyword evidence="3" id="KW-0520">NAD</keyword>
<dbReference type="RefSeq" id="WP_186446411.1">
    <property type="nucleotide sequence ID" value="NZ_VIVN01000003.1"/>
</dbReference>
<organism evidence="6 7">
    <name type="scientific">Neobacillus bataviensis</name>
    <dbReference type="NCBI Taxonomy" id="220685"/>
    <lineage>
        <taxon>Bacteria</taxon>
        <taxon>Bacillati</taxon>
        <taxon>Bacillota</taxon>
        <taxon>Bacilli</taxon>
        <taxon>Bacillales</taxon>
        <taxon>Bacillaceae</taxon>
        <taxon>Neobacillus</taxon>
    </lineage>
</organism>
<dbReference type="PROSITE" id="PS00913">
    <property type="entry name" value="ADH_IRON_1"/>
    <property type="match status" value="1"/>
</dbReference>
<name>A0A561DNZ7_9BACI</name>
<comment type="similarity">
    <text evidence="1">Belongs to the iron-containing alcohol dehydrogenase family.</text>
</comment>
<protein>
    <submittedName>
        <fullName evidence="6">Alcohol dehydrogenase</fullName>
    </submittedName>
</protein>
<evidence type="ECO:0000259" key="4">
    <source>
        <dbReference type="Pfam" id="PF00465"/>
    </source>
</evidence>
<feature type="domain" description="Fe-containing alcohol dehydrogenase-like C-terminal" evidence="5">
    <location>
        <begin position="193"/>
        <end position="389"/>
    </location>
</feature>
<evidence type="ECO:0000313" key="7">
    <source>
        <dbReference type="Proteomes" id="UP000319671"/>
    </source>
</evidence>
<accession>A0A561DNZ7</accession>
<evidence type="ECO:0000256" key="3">
    <source>
        <dbReference type="ARBA" id="ARBA00023027"/>
    </source>
</evidence>
<evidence type="ECO:0000313" key="6">
    <source>
        <dbReference type="EMBL" id="TWE05080.1"/>
    </source>
</evidence>
<dbReference type="AlphaFoldDB" id="A0A561DNZ7"/>
<reference evidence="6 7" key="1">
    <citation type="submission" date="2019-06" db="EMBL/GenBank/DDBJ databases">
        <title>Sorghum-associated microbial communities from plants grown in Nebraska, USA.</title>
        <authorList>
            <person name="Schachtman D."/>
        </authorList>
    </citation>
    <scope>NUCLEOTIDE SEQUENCE [LARGE SCALE GENOMIC DNA]</scope>
    <source>
        <strain evidence="6 7">2482</strain>
    </source>
</reference>
<evidence type="ECO:0000256" key="2">
    <source>
        <dbReference type="ARBA" id="ARBA00023002"/>
    </source>
</evidence>
<dbReference type="InterPro" id="IPR001670">
    <property type="entry name" value="ADH_Fe/GldA"/>
</dbReference>
<dbReference type="GO" id="GO:0046872">
    <property type="term" value="F:metal ion binding"/>
    <property type="evidence" value="ECO:0007669"/>
    <property type="project" value="InterPro"/>
</dbReference>
<dbReference type="InterPro" id="IPR018211">
    <property type="entry name" value="ADH_Fe_CS"/>
</dbReference>
<dbReference type="EMBL" id="VIVN01000003">
    <property type="protein sequence ID" value="TWE05080.1"/>
    <property type="molecule type" value="Genomic_DNA"/>
</dbReference>
<dbReference type="Gene3D" id="3.40.50.1970">
    <property type="match status" value="1"/>
</dbReference>